<proteinExistence type="inferred from homology"/>
<accession>A0A8J7WMV2</accession>
<dbReference type="EMBL" id="JAGSXH010000010">
    <property type="protein sequence ID" value="MBS2962344.1"/>
    <property type="molecule type" value="Genomic_DNA"/>
</dbReference>
<comment type="similarity">
    <text evidence="1">Belongs to the short-chain dehydrogenases/reductases (SDR) family.</text>
</comment>
<dbReference type="InterPro" id="IPR050259">
    <property type="entry name" value="SDR"/>
</dbReference>
<dbReference type="PRINTS" id="PR00081">
    <property type="entry name" value="GDHRDH"/>
</dbReference>
<dbReference type="InterPro" id="IPR002347">
    <property type="entry name" value="SDR_fam"/>
</dbReference>
<dbReference type="AlphaFoldDB" id="A0A8J7WMV2"/>
<dbReference type="PRINTS" id="PR00080">
    <property type="entry name" value="SDRFAMILY"/>
</dbReference>
<evidence type="ECO:0000256" key="1">
    <source>
        <dbReference type="ARBA" id="ARBA00006484"/>
    </source>
</evidence>
<reference evidence="4" key="1">
    <citation type="submission" date="2021-04" db="EMBL/GenBank/DDBJ databases">
        <title>Genome based classification of Actinospica acidithermotolerans sp. nov., an actinobacterium isolated from an Indonesian hot spring.</title>
        <authorList>
            <person name="Kusuma A.B."/>
            <person name="Putra K.E."/>
            <person name="Nafisah S."/>
            <person name="Loh J."/>
            <person name="Nouioui I."/>
            <person name="Goodfellow M."/>
        </authorList>
    </citation>
    <scope>NUCLEOTIDE SEQUENCE</scope>
    <source>
        <strain evidence="4">DSM 45618</strain>
    </source>
</reference>
<name>A0A8J7WMV2_9ACTN</name>
<dbReference type="NCBIfam" id="NF009466">
    <property type="entry name" value="PRK12826.1-2"/>
    <property type="match status" value="1"/>
</dbReference>
<feature type="domain" description="Ketoreductase" evidence="3">
    <location>
        <begin position="7"/>
        <end position="187"/>
    </location>
</feature>
<dbReference type="GO" id="GO:0032787">
    <property type="term" value="P:monocarboxylic acid metabolic process"/>
    <property type="evidence" value="ECO:0007669"/>
    <property type="project" value="UniProtKB-ARBA"/>
</dbReference>
<keyword evidence="5" id="KW-1185">Reference proteome</keyword>
<dbReference type="Proteomes" id="UP000677913">
    <property type="component" value="Unassembled WGS sequence"/>
</dbReference>
<evidence type="ECO:0000313" key="5">
    <source>
        <dbReference type="Proteomes" id="UP000677913"/>
    </source>
</evidence>
<dbReference type="RefSeq" id="WP_211464907.1">
    <property type="nucleotide sequence ID" value="NZ_JAGSXH010000010.1"/>
</dbReference>
<dbReference type="EC" id="1.1.1.100" evidence="4"/>
<dbReference type="PANTHER" id="PTHR42879:SF2">
    <property type="entry name" value="3-OXOACYL-[ACYL-CARRIER-PROTEIN] REDUCTASE FABG"/>
    <property type="match status" value="1"/>
</dbReference>
<dbReference type="InterPro" id="IPR057326">
    <property type="entry name" value="KR_dom"/>
</dbReference>
<evidence type="ECO:0000259" key="3">
    <source>
        <dbReference type="SMART" id="SM00822"/>
    </source>
</evidence>
<organism evidence="4 5">
    <name type="scientific">Actinocrinis puniceicyclus</name>
    <dbReference type="NCBI Taxonomy" id="977794"/>
    <lineage>
        <taxon>Bacteria</taxon>
        <taxon>Bacillati</taxon>
        <taxon>Actinomycetota</taxon>
        <taxon>Actinomycetes</taxon>
        <taxon>Catenulisporales</taxon>
        <taxon>Actinospicaceae</taxon>
        <taxon>Actinocrinis</taxon>
    </lineage>
</organism>
<sequence>MNGSQRKVALVTGGSRGIGRAVVLRLAADGFDVGFSYNTDEKAAQEVAAQARETGAAVCLRQLDVRDADAVRSFVAAVEEELGDLDVAVANAGIVRDNPLVLMSEQDWTDVRGVNLDGTFHVCRSAAFSMMKRRTGCIITMSSVIGLSGNATQANYAASKAGIIAMTRSLALEVGRFGIRANAVAPGMIETEMTGALRESVRDRAVGNIAMGRMGRPEEVAALVGFLAGDAASYITGQAFCIDGGLVI</sequence>
<dbReference type="Pfam" id="PF13561">
    <property type="entry name" value="adh_short_C2"/>
    <property type="match status" value="1"/>
</dbReference>
<comment type="caution">
    <text evidence="4">The sequence shown here is derived from an EMBL/GenBank/DDBJ whole genome shotgun (WGS) entry which is preliminary data.</text>
</comment>
<keyword evidence="2 4" id="KW-0560">Oxidoreductase</keyword>
<dbReference type="InterPro" id="IPR020904">
    <property type="entry name" value="Sc_DH/Rdtase_CS"/>
</dbReference>
<dbReference type="PANTHER" id="PTHR42879">
    <property type="entry name" value="3-OXOACYL-(ACYL-CARRIER-PROTEIN) REDUCTASE"/>
    <property type="match status" value="1"/>
</dbReference>
<dbReference type="FunFam" id="3.40.50.720:FF:000173">
    <property type="entry name" value="3-oxoacyl-[acyl-carrier protein] reductase"/>
    <property type="match status" value="1"/>
</dbReference>
<protein>
    <submittedName>
        <fullName evidence="4">3-oxoacyl-ACP reductase FabG</fullName>
        <ecNumber evidence="4">1.1.1.100</ecNumber>
    </submittedName>
</protein>
<evidence type="ECO:0000256" key="2">
    <source>
        <dbReference type="ARBA" id="ARBA00023002"/>
    </source>
</evidence>
<dbReference type="SUPFAM" id="SSF51735">
    <property type="entry name" value="NAD(P)-binding Rossmann-fold domains"/>
    <property type="match status" value="1"/>
</dbReference>
<dbReference type="Gene3D" id="3.40.50.720">
    <property type="entry name" value="NAD(P)-binding Rossmann-like Domain"/>
    <property type="match status" value="1"/>
</dbReference>
<dbReference type="InterPro" id="IPR036291">
    <property type="entry name" value="NAD(P)-bd_dom_sf"/>
</dbReference>
<evidence type="ECO:0000313" key="4">
    <source>
        <dbReference type="EMBL" id="MBS2962344.1"/>
    </source>
</evidence>
<dbReference type="GO" id="GO:0004316">
    <property type="term" value="F:3-oxoacyl-[acyl-carrier-protein] reductase (NADPH) activity"/>
    <property type="evidence" value="ECO:0007669"/>
    <property type="project" value="UniProtKB-EC"/>
</dbReference>
<dbReference type="SMART" id="SM00822">
    <property type="entry name" value="PKS_KR"/>
    <property type="match status" value="1"/>
</dbReference>
<dbReference type="PROSITE" id="PS00061">
    <property type="entry name" value="ADH_SHORT"/>
    <property type="match status" value="1"/>
</dbReference>
<gene>
    <name evidence="4" type="primary">fabG</name>
    <name evidence="4" type="ORF">KGA66_04750</name>
</gene>